<dbReference type="InterPro" id="IPR001461">
    <property type="entry name" value="Aspartic_peptidase_A1"/>
</dbReference>
<organism evidence="3 4">
    <name type="scientific">Scyliorhinus torazame</name>
    <name type="common">Cloudy catshark</name>
    <name type="synonym">Catulus torazame</name>
    <dbReference type="NCBI Taxonomy" id="75743"/>
    <lineage>
        <taxon>Eukaryota</taxon>
        <taxon>Metazoa</taxon>
        <taxon>Chordata</taxon>
        <taxon>Craniata</taxon>
        <taxon>Vertebrata</taxon>
        <taxon>Chondrichthyes</taxon>
        <taxon>Elasmobranchii</taxon>
        <taxon>Galeomorphii</taxon>
        <taxon>Galeoidea</taxon>
        <taxon>Carcharhiniformes</taxon>
        <taxon>Scyliorhinidae</taxon>
        <taxon>Scyliorhinus</taxon>
    </lineage>
</organism>
<dbReference type="InterPro" id="IPR033121">
    <property type="entry name" value="PEPTIDASE_A1"/>
</dbReference>
<evidence type="ECO:0000313" key="4">
    <source>
        <dbReference type="Proteomes" id="UP000288216"/>
    </source>
</evidence>
<evidence type="ECO:0000256" key="1">
    <source>
        <dbReference type="ARBA" id="ARBA00007447"/>
    </source>
</evidence>
<proteinExistence type="inferred from homology"/>
<dbReference type="GO" id="GO:0006508">
    <property type="term" value="P:proteolysis"/>
    <property type="evidence" value="ECO:0007669"/>
    <property type="project" value="InterPro"/>
</dbReference>
<dbReference type="SUPFAM" id="SSF50630">
    <property type="entry name" value="Acid proteases"/>
    <property type="match status" value="1"/>
</dbReference>
<evidence type="ECO:0000313" key="3">
    <source>
        <dbReference type="EMBL" id="GCB75925.1"/>
    </source>
</evidence>
<dbReference type="EMBL" id="BFAA01016457">
    <property type="protein sequence ID" value="GCB75925.1"/>
    <property type="molecule type" value="Genomic_DNA"/>
</dbReference>
<dbReference type="Proteomes" id="UP000288216">
    <property type="component" value="Unassembled WGS sequence"/>
</dbReference>
<dbReference type="GO" id="GO:0004190">
    <property type="term" value="F:aspartic-type endopeptidase activity"/>
    <property type="evidence" value="ECO:0007669"/>
    <property type="project" value="InterPro"/>
</dbReference>
<comment type="similarity">
    <text evidence="1">Belongs to the peptidase A1 family.</text>
</comment>
<protein>
    <recommendedName>
        <fullName evidence="2">Peptidase A1 domain-containing protein</fullName>
    </recommendedName>
</protein>
<dbReference type="OMA" id="MVNCAIV"/>
<dbReference type="PANTHER" id="PTHR47966:SF66">
    <property type="entry name" value="PEPSINOGEN C"/>
    <property type="match status" value="1"/>
</dbReference>
<gene>
    <name evidence="3" type="ORF">scyTo_0020418</name>
</gene>
<evidence type="ECO:0000259" key="2">
    <source>
        <dbReference type="PROSITE" id="PS51767"/>
    </source>
</evidence>
<dbReference type="Pfam" id="PF00026">
    <property type="entry name" value="Asp"/>
    <property type="match status" value="1"/>
</dbReference>
<comment type="caution">
    <text evidence="3">The sequence shown here is derived from an EMBL/GenBank/DDBJ whole genome shotgun (WGS) entry which is preliminary data.</text>
</comment>
<reference evidence="3 4" key="1">
    <citation type="journal article" date="2018" name="Nat. Ecol. Evol.">
        <title>Shark genomes provide insights into elasmobranch evolution and the origin of vertebrates.</title>
        <authorList>
            <person name="Hara Y"/>
            <person name="Yamaguchi K"/>
            <person name="Onimaru K"/>
            <person name="Kadota M"/>
            <person name="Koyanagi M"/>
            <person name="Keeley SD"/>
            <person name="Tatsumi K"/>
            <person name="Tanaka K"/>
            <person name="Motone F"/>
            <person name="Kageyama Y"/>
            <person name="Nozu R"/>
            <person name="Adachi N"/>
            <person name="Nishimura O"/>
            <person name="Nakagawa R"/>
            <person name="Tanegashima C"/>
            <person name="Kiyatake I"/>
            <person name="Matsumoto R"/>
            <person name="Murakumo K"/>
            <person name="Nishida K"/>
            <person name="Terakita A"/>
            <person name="Kuratani S"/>
            <person name="Sato K"/>
            <person name="Hyodo S Kuraku.S."/>
        </authorList>
    </citation>
    <scope>NUCLEOTIDE SEQUENCE [LARGE SCALE GENOMIC DNA]</scope>
</reference>
<dbReference type="STRING" id="75743.A0A401PS30"/>
<dbReference type="PROSITE" id="PS51767">
    <property type="entry name" value="PEPTIDASE_A1"/>
    <property type="match status" value="1"/>
</dbReference>
<dbReference type="OrthoDB" id="771136at2759"/>
<dbReference type="AlphaFoldDB" id="A0A401PS30"/>
<dbReference type="PANTHER" id="PTHR47966">
    <property type="entry name" value="BETA-SITE APP-CLEAVING ENZYME, ISOFORM A-RELATED"/>
    <property type="match status" value="1"/>
</dbReference>
<dbReference type="Gene3D" id="2.40.70.10">
    <property type="entry name" value="Acid Proteases"/>
    <property type="match status" value="1"/>
</dbReference>
<feature type="domain" description="Peptidase A1" evidence="2">
    <location>
        <begin position="1"/>
        <end position="113"/>
    </location>
</feature>
<accession>A0A401PS30</accession>
<keyword evidence="4" id="KW-1185">Reference proteome</keyword>
<dbReference type="InterPro" id="IPR021109">
    <property type="entry name" value="Peptidase_aspartic_dom_sf"/>
</dbReference>
<name>A0A401PS30_SCYTO</name>
<sequence length="116" mass="12762">MVDTGTSYLTVPSQELGQLLQTIGAYKDEYGEYLVNCDTVGNLPSLTFIINGVHLTIPGSAYIQQVSGYCVVAISSTYLRAPTQNGLFWILGDVFLREFYSIYDRGNNRMGFATSA</sequence>